<gene>
    <name evidence="1" type="ORF">SAMN05421827_12335</name>
</gene>
<accession>A0A1G8C1H3</accession>
<reference evidence="2" key="1">
    <citation type="submission" date="2016-10" db="EMBL/GenBank/DDBJ databases">
        <authorList>
            <person name="Varghese N."/>
            <person name="Submissions S."/>
        </authorList>
    </citation>
    <scope>NUCLEOTIDE SEQUENCE [LARGE SCALE GENOMIC DNA]</scope>
    <source>
        <strain evidence="2">DSM 17933</strain>
    </source>
</reference>
<dbReference type="AlphaFoldDB" id="A0A1G8C1H3"/>
<evidence type="ECO:0000313" key="1">
    <source>
        <dbReference type="EMBL" id="SDH39183.1"/>
    </source>
</evidence>
<dbReference type="Proteomes" id="UP000199643">
    <property type="component" value="Unassembled WGS sequence"/>
</dbReference>
<evidence type="ECO:0000313" key="2">
    <source>
        <dbReference type="Proteomes" id="UP000199643"/>
    </source>
</evidence>
<keyword evidence="2" id="KW-1185">Reference proteome</keyword>
<name>A0A1G8C1H3_9SPHI</name>
<sequence length="141" mass="16476">MKYRVRVRYYRVWVARRVQLSRPRRLYRFNKNRYRRLSFGNSFGILLTDFNKARILTKDAVNPKSQGNQKNSCSSGKLALTNLKRSGFVFINDNLNFKRILNTKQSDAVFLMRKGLCKRLIAGLTKRFGYFGAPKYHASAA</sequence>
<protein>
    <submittedName>
        <fullName evidence="1">Uncharacterized protein</fullName>
    </submittedName>
</protein>
<organism evidence="1 2">
    <name type="scientific">Pedobacter terrae</name>
    <dbReference type="NCBI Taxonomy" id="405671"/>
    <lineage>
        <taxon>Bacteria</taxon>
        <taxon>Pseudomonadati</taxon>
        <taxon>Bacteroidota</taxon>
        <taxon>Sphingobacteriia</taxon>
        <taxon>Sphingobacteriales</taxon>
        <taxon>Sphingobacteriaceae</taxon>
        <taxon>Pedobacter</taxon>
    </lineage>
</organism>
<dbReference type="EMBL" id="FNCH01000023">
    <property type="protein sequence ID" value="SDH39183.1"/>
    <property type="molecule type" value="Genomic_DNA"/>
</dbReference>
<proteinExistence type="predicted"/>